<feature type="compositionally biased region" description="Basic and acidic residues" evidence="1">
    <location>
        <begin position="137"/>
        <end position="146"/>
    </location>
</feature>
<evidence type="ECO:0008006" key="6">
    <source>
        <dbReference type="Google" id="ProtNLM"/>
    </source>
</evidence>
<dbReference type="EMBL" id="JAUEPS010000074">
    <property type="protein sequence ID" value="KAK0440859.1"/>
    <property type="molecule type" value="Genomic_DNA"/>
</dbReference>
<dbReference type="RefSeq" id="XP_060323714.1">
    <property type="nucleotide sequence ID" value="XM_060481009.1"/>
</dbReference>
<evidence type="ECO:0000256" key="1">
    <source>
        <dbReference type="SAM" id="MobiDB-lite"/>
    </source>
</evidence>
<feature type="chain" id="PRO_5041437641" description="Mid2 domain-containing protein" evidence="3">
    <location>
        <begin position="18"/>
        <end position="345"/>
    </location>
</feature>
<accession>A0AA39JGE0</accession>
<feature type="compositionally biased region" description="Basic and acidic residues" evidence="1">
    <location>
        <begin position="249"/>
        <end position="264"/>
    </location>
</feature>
<proteinExistence type="predicted"/>
<feature type="signal peptide" evidence="3">
    <location>
        <begin position="1"/>
        <end position="17"/>
    </location>
</feature>
<evidence type="ECO:0000256" key="2">
    <source>
        <dbReference type="SAM" id="Phobius"/>
    </source>
</evidence>
<gene>
    <name evidence="4" type="ORF">EV420DRAFT_1769178</name>
</gene>
<feature type="region of interest" description="Disordered" evidence="1">
    <location>
        <begin position="113"/>
        <end position="149"/>
    </location>
</feature>
<sequence length="345" mass="37517">MLLLIVLSCLKFAISYGFRFDGYPGIVTIGIPITVSWHRDNETGDIRFDGVSNSQGSSQGDIILEGDASQLHGTLNVTFPSPGQYTIRAINNQTNTVVAVTQIYAPPNVSLTAVNPSPSSSSETSVQSAKITASDPPKSDSTDQGHNRKHERSIIIGAVTGSVVSLMLILGCGTILFIRRRKHRSLKHRISPNPKIIFERQSIWSPHSPPPGAMSKENGVTISPMFAGEMVQSSTNLQEGHLRMADRDLEGSPTEDERQRRDDIGTVFAPLPVGPSEPREPQIRRSTQQVGPQTSTEEEGPQADTAALGDVTGEILRLRTQVWQLLVRESERAQGNSFDSPPAYA</sequence>
<evidence type="ECO:0000256" key="3">
    <source>
        <dbReference type="SAM" id="SignalP"/>
    </source>
</evidence>
<feature type="compositionally biased region" description="Polar residues" evidence="1">
    <location>
        <begin position="284"/>
        <end position="295"/>
    </location>
</feature>
<evidence type="ECO:0000313" key="5">
    <source>
        <dbReference type="Proteomes" id="UP001175211"/>
    </source>
</evidence>
<protein>
    <recommendedName>
        <fullName evidence="6">Mid2 domain-containing protein</fullName>
    </recommendedName>
</protein>
<name>A0AA39JGE0_ARMTA</name>
<keyword evidence="2" id="KW-0472">Membrane</keyword>
<dbReference type="GeneID" id="85364557"/>
<keyword evidence="5" id="KW-1185">Reference proteome</keyword>
<feature type="transmembrane region" description="Helical" evidence="2">
    <location>
        <begin position="154"/>
        <end position="178"/>
    </location>
</feature>
<evidence type="ECO:0000313" key="4">
    <source>
        <dbReference type="EMBL" id="KAK0440859.1"/>
    </source>
</evidence>
<keyword evidence="2" id="KW-1133">Transmembrane helix</keyword>
<dbReference type="Proteomes" id="UP001175211">
    <property type="component" value="Unassembled WGS sequence"/>
</dbReference>
<organism evidence="4 5">
    <name type="scientific">Armillaria tabescens</name>
    <name type="common">Ringless honey mushroom</name>
    <name type="synonym">Agaricus tabescens</name>
    <dbReference type="NCBI Taxonomy" id="1929756"/>
    <lineage>
        <taxon>Eukaryota</taxon>
        <taxon>Fungi</taxon>
        <taxon>Dikarya</taxon>
        <taxon>Basidiomycota</taxon>
        <taxon>Agaricomycotina</taxon>
        <taxon>Agaricomycetes</taxon>
        <taxon>Agaricomycetidae</taxon>
        <taxon>Agaricales</taxon>
        <taxon>Marasmiineae</taxon>
        <taxon>Physalacriaceae</taxon>
        <taxon>Desarmillaria</taxon>
    </lineage>
</organism>
<comment type="caution">
    <text evidence="4">The sequence shown here is derived from an EMBL/GenBank/DDBJ whole genome shotgun (WGS) entry which is preliminary data.</text>
</comment>
<dbReference type="AlphaFoldDB" id="A0AA39JGE0"/>
<feature type="compositionally biased region" description="Low complexity" evidence="1">
    <location>
        <begin position="113"/>
        <end position="129"/>
    </location>
</feature>
<feature type="region of interest" description="Disordered" evidence="1">
    <location>
        <begin position="249"/>
        <end position="311"/>
    </location>
</feature>
<keyword evidence="2" id="KW-0812">Transmembrane</keyword>
<keyword evidence="3" id="KW-0732">Signal</keyword>
<reference evidence="4" key="1">
    <citation type="submission" date="2023-06" db="EMBL/GenBank/DDBJ databases">
        <authorList>
            <consortium name="Lawrence Berkeley National Laboratory"/>
            <person name="Ahrendt S."/>
            <person name="Sahu N."/>
            <person name="Indic B."/>
            <person name="Wong-Bajracharya J."/>
            <person name="Merenyi Z."/>
            <person name="Ke H.-M."/>
            <person name="Monk M."/>
            <person name="Kocsube S."/>
            <person name="Drula E."/>
            <person name="Lipzen A."/>
            <person name="Balint B."/>
            <person name="Henrissat B."/>
            <person name="Andreopoulos B."/>
            <person name="Martin F.M."/>
            <person name="Harder C.B."/>
            <person name="Rigling D."/>
            <person name="Ford K.L."/>
            <person name="Foster G.D."/>
            <person name="Pangilinan J."/>
            <person name="Papanicolaou A."/>
            <person name="Barry K."/>
            <person name="LaButti K."/>
            <person name="Viragh M."/>
            <person name="Koriabine M."/>
            <person name="Yan M."/>
            <person name="Riley R."/>
            <person name="Champramary S."/>
            <person name="Plett K.L."/>
            <person name="Tsai I.J."/>
            <person name="Slot J."/>
            <person name="Sipos G."/>
            <person name="Plett J."/>
            <person name="Nagy L.G."/>
            <person name="Grigoriev I.V."/>
        </authorList>
    </citation>
    <scope>NUCLEOTIDE SEQUENCE</scope>
    <source>
        <strain evidence="4">CCBAS 213</strain>
    </source>
</reference>